<feature type="region of interest" description="Disordered" evidence="10">
    <location>
        <begin position="1"/>
        <end position="29"/>
    </location>
</feature>
<feature type="domain" description="Helicase ATP-binding" evidence="11">
    <location>
        <begin position="322"/>
        <end position="495"/>
    </location>
</feature>
<dbReference type="SUPFAM" id="SSF52540">
    <property type="entry name" value="P-loop containing nucleoside triphosphate hydrolases"/>
    <property type="match status" value="1"/>
</dbReference>
<keyword evidence="5" id="KW-0347">Helicase</keyword>
<dbReference type="EC" id="3.6.4.12" evidence="13"/>
<evidence type="ECO:0000256" key="4">
    <source>
        <dbReference type="ARBA" id="ARBA00022801"/>
    </source>
</evidence>
<evidence type="ECO:0000259" key="12">
    <source>
        <dbReference type="PROSITE" id="PS51194"/>
    </source>
</evidence>
<protein>
    <submittedName>
        <fullName evidence="13">HELQ</fullName>
        <ecNumber evidence="13">3.6.4.12</ecNumber>
    </submittedName>
</protein>
<evidence type="ECO:0000256" key="7">
    <source>
        <dbReference type="ARBA" id="ARBA00023204"/>
    </source>
</evidence>
<dbReference type="Proteomes" id="UP000507470">
    <property type="component" value="Unassembled WGS sequence"/>
</dbReference>
<organism evidence="13 14">
    <name type="scientific">Mytilus coruscus</name>
    <name type="common">Sea mussel</name>
    <dbReference type="NCBI Taxonomy" id="42192"/>
    <lineage>
        <taxon>Eukaryota</taxon>
        <taxon>Metazoa</taxon>
        <taxon>Spiralia</taxon>
        <taxon>Lophotrochozoa</taxon>
        <taxon>Mollusca</taxon>
        <taxon>Bivalvia</taxon>
        <taxon>Autobranchia</taxon>
        <taxon>Pteriomorphia</taxon>
        <taxon>Mytilida</taxon>
        <taxon>Mytiloidea</taxon>
        <taxon>Mytilidae</taxon>
        <taxon>Mytilinae</taxon>
        <taxon>Mytilus</taxon>
    </lineage>
</organism>
<evidence type="ECO:0000313" key="14">
    <source>
        <dbReference type="Proteomes" id="UP000507470"/>
    </source>
</evidence>
<dbReference type="PANTHER" id="PTHR47961:SF12">
    <property type="entry name" value="HELICASE POLQ-LIKE"/>
    <property type="match status" value="1"/>
</dbReference>
<evidence type="ECO:0000313" key="13">
    <source>
        <dbReference type="EMBL" id="CAC5425854.1"/>
    </source>
</evidence>
<evidence type="ECO:0000256" key="1">
    <source>
        <dbReference type="ARBA" id="ARBA00004123"/>
    </source>
</evidence>
<keyword evidence="8" id="KW-0539">Nucleus</keyword>
<dbReference type="FunFam" id="3.40.50.300:FF:000813">
    <property type="entry name" value="helicase POLQ-like isoform X1"/>
    <property type="match status" value="1"/>
</dbReference>
<evidence type="ECO:0000256" key="6">
    <source>
        <dbReference type="ARBA" id="ARBA00022840"/>
    </source>
</evidence>
<keyword evidence="2" id="KW-0547">Nucleotide-binding</keyword>
<dbReference type="Gene3D" id="1.10.150.20">
    <property type="entry name" value="5' to 3' exonuclease, C-terminal subdomain"/>
    <property type="match status" value="1"/>
</dbReference>
<comment type="catalytic activity">
    <reaction evidence="9">
        <text>ATP + H2O = ADP + phosphate + H(+)</text>
        <dbReference type="Rhea" id="RHEA:13065"/>
        <dbReference type="ChEBI" id="CHEBI:15377"/>
        <dbReference type="ChEBI" id="CHEBI:15378"/>
        <dbReference type="ChEBI" id="CHEBI:30616"/>
        <dbReference type="ChEBI" id="CHEBI:43474"/>
        <dbReference type="ChEBI" id="CHEBI:456216"/>
        <dbReference type="EC" id="5.6.2.4"/>
    </reaction>
</comment>
<dbReference type="PROSITE" id="PS51194">
    <property type="entry name" value="HELICASE_CTER"/>
    <property type="match status" value="1"/>
</dbReference>
<keyword evidence="3" id="KW-0227">DNA damage</keyword>
<dbReference type="FunFam" id="3.40.50.300:FF:001293">
    <property type="entry name" value="helicase POLQ-like isoform X5"/>
    <property type="match status" value="1"/>
</dbReference>
<gene>
    <name evidence="13" type="ORF">MCOR_57638</name>
</gene>
<dbReference type="CDD" id="cd18795">
    <property type="entry name" value="SF2_C_Ski2"/>
    <property type="match status" value="1"/>
</dbReference>
<dbReference type="Pfam" id="PF00271">
    <property type="entry name" value="Helicase_C"/>
    <property type="match status" value="1"/>
</dbReference>
<dbReference type="SUPFAM" id="SSF158702">
    <property type="entry name" value="Sec63 N-terminal domain-like"/>
    <property type="match status" value="1"/>
</dbReference>
<evidence type="ECO:0000256" key="2">
    <source>
        <dbReference type="ARBA" id="ARBA00022741"/>
    </source>
</evidence>
<dbReference type="Gene3D" id="3.40.50.300">
    <property type="entry name" value="P-loop containing nucleotide triphosphate hydrolases"/>
    <property type="match status" value="2"/>
</dbReference>
<dbReference type="GO" id="GO:0043138">
    <property type="term" value="F:3'-5' DNA helicase activity"/>
    <property type="evidence" value="ECO:0007669"/>
    <property type="project" value="UniProtKB-EC"/>
</dbReference>
<dbReference type="GO" id="GO:0005524">
    <property type="term" value="F:ATP binding"/>
    <property type="evidence" value="ECO:0007669"/>
    <property type="project" value="UniProtKB-KW"/>
</dbReference>
<evidence type="ECO:0000259" key="11">
    <source>
        <dbReference type="PROSITE" id="PS51192"/>
    </source>
</evidence>
<dbReference type="FunFam" id="1.10.3380.20:FF:000002">
    <property type="entry name" value="helicase POLQ-like isoform X1"/>
    <property type="match status" value="1"/>
</dbReference>
<keyword evidence="7" id="KW-0234">DNA repair</keyword>
<name>A0A6J8EZA5_MYTCO</name>
<dbReference type="InterPro" id="IPR046931">
    <property type="entry name" value="HTH_61"/>
</dbReference>
<evidence type="ECO:0000256" key="9">
    <source>
        <dbReference type="ARBA" id="ARBA00048988"/>
    </source>
</evidence>
<dbReference type="CDD" id="cd18026">
    <property type="entry name" value="DEXHc_POLQ-like"/>
    <property type="match status" value="1"/>
</dbReference>
<dbReference type="InterPro" id="IPR027417">
    <property type="entry name" value="P-loop_NTPase"/>
</dbReference>
<dbReference type="PANTHER" id="PTHR47961">
    <property type="entry name" value="DNA POLYMERASE THETA, PUTATIVE (AFU_ORTHOLOGUE AFUA_1G05260)-RELATED"/>
    <property type="match status" value="1"/>
</dbReference>
<dbReference type="Pfam" id="PF00270">
    <property type="entry name" value="DEAD"/>
    <property type="match status" value="1"/>
</dbReference>
<dbReference type="InterPro" id="IPR001650">
    <property type="entry name" value="Helicase_C-like"/>
</dbReference>
<dbReference type="GO" id="GO:0003676">
    <property type="term" value="F:nucleic acid binding"/>
    <property type="evidence" value="ECO:0007669"/>
    <property type="project" value="InterPro"/>
</dbReference>
<keyword evidence="6" id="KW-0067">ATP-binding</keyword>
<dbReference type="InterPro" id="IPR014001">
    <property type="entry name" value="Helicase_ATP-bd"/>
</dbReference>
<evidence type="ECO:0000256" key="10">
    <source>
        <dbReference type="SAM" id="MobiDB-lite"/>
    </source>
</evidence>
<keyword evidence="14" id="KW-1185">Reference proteome</keyword>
<dbReference type="GO" id="GO:0006281">
    <property type="term" value="P:DNA repair"/>
    <property type="evidence" value="ECO:0007669"/>
    <property type="project" value="UniProtKB-KW"/>
</dbReference>
<dbReference type="InterPro" id="IPR048960">
    <property type="entry name" value="POLQ-like_helical"/>
</dbReference>
<feature type="region of interest" description="Disordered" evidence="10">
    <location>
        <begin position="1075"/>
        <end position="1098"/>
    </location>
</feature>
<feature type="compositionally biased region" description="Basic and acidic residues" evidence="10">
    <location>
        <begin position="20"/>
        <end position="29"/>
    </location>
</feature>
<dbReference type="InterPro" id="IPR050474">
    <property type="entry name" value="Hel308_SKI2-like"/>
</dbReference>
<reference evidence="13 14" key="1">
    <citation type="submission" date="2020-06" db="EMBL/GenBank/DDBJ databases">
        <authorList>
            <person name="Li R."/>
            <person name="Bekaert M."/>
        </authorList>
    </citation>
    <scope>NUCLEOTIDE SEQUENCE [LARGE SCALE GENOMIC DNA]</scope>
    <source>
        <strain evidence="14">wild</strain>
    </source>
</reference>
<dbReference type="SMART" id="SM00487">
    <property type="entry name" value="DEXDc"/>
    <property type="match status" value="1"/>
</dbReference>
<keyword evidence="4 13" id="KW-0378">Hydrolase</keyword>
<dbReference type="Gene3D" id="1.10.3380.20">
    <property type="match status" value="1"/>
</dbReference>
<dbReference type="SMART" id="SM00490">
    <property type="entry name" value="HELICc"/>
    <property type="match status" value="1"/>
</dbReference>
<dbReference type="GO" id="GO:0005634">
    <property type="term" value="C:nucleus"/>
    <property type="evidence" value="ECO:0007669"/>
    <property type="project" value="UniProtKB-SubCell"/>
</dbReference>
<dbReference type="EMBL" id="CACVKT020010330">
    <property type="protein sequence ID" value="CAC5425854.1"/>
    <property type="molecule type" value="Genomic_DNA"/>
</dbReference>
<feature type="domain" description="Helicase C-terminal" evidence="12">
    <location>
        <begin position="541"/>
        <end position="743"/>
    </location>
</feature>
<dbReference type="InterPro" id="IPR011545">
    <property type="entry name" value="DEAD/DEAH_box_helicase_dom"/>
</dbReference>
<dbReference type="PROSITE" id="PS51192">
    <property type="entry name" value="HELICASE_ATP_BIND_1"/>
    <property type="match status" value="1"/>
</dbReference>
<evidence type="ECO:0000256" key="8">
    <source>
        <dbReference type="ARBA" id="ARBA00023242"/>
    </source>
</evidence>
<comment type="subcellular location">
    <subcellularLocation>
        <location evidence="1">Nucleus</location>
    </subcellularLocation>
</comment>
<dbReference type="Pfam" id="PF21099">
    <property type="entry name" value="POLQ_helical"/>
    <property type="match status" value="1"/>
</dbReference>
<dbReference type="Pfam" id="PF20470">
    <property type="entry name" value="HTH_61"/>
    <property type="match status" value="1"/>
</dbReference>
<evidence type="ECO:0000256" key="5">
    <source>
        <dbReference type="ARBA" id="ARBA00022806"/>
    </source>
</evidence>
<accession>A0A6J8EZA5</accession>
<feature type="compositionally biased region" description="Basic residues" evidence="10">
    <location>
        <begin position="10"/>
        <end position="19"/>
    </location>
</feature>
<sequence>MSADVEKGPCRRVGKTRRKSSSDLKDEINRQSKYFKSEPILQTECEISKCQLNDKKSPNDNSSWFANSFNNERKNHGFDIVRQPCAKSNTRIQSSSVVDPQDITDSGGDANSLTMLTKACDSKIIDQSQHHIKVNNSTVVIPEPMSAMGKEIKNSDTVTEHKELKQHDQKQKQKVFENEEDSILDSSDFLLADMDINWCEGQNEKSEGNLKTDKIDTCIITEHVKTERAVPVTPVNTLRDRIKQRLHNNASVKTPQGPGSVIKQQQEEQLQKVQEEMERLKTKGSTSDIGPFYGLPSKVQQLLQTHRGITKLYDWQDECLNLPGVREGRNLIYSLPTSGGKTLVAEILILKQILCQQKDAIIILPFVSIVQEKVRSISTFALELDFLVEEYAGSKGRFPPMKRRNKRSLYIATIEKAHSLINSLIENHRLDSLGLVVVDELHMIGEGGSRGATLESTLLKIIHKQINTQIIGMSATLNNIEDLQNFLKADVYHNDFRPVKLTEYIKLQDNIYEVPSKTTEDLVAHSRVVTFPYSSEQTKTDPDHLMGLVLEVIPKNSCLVFCPTKKNCENVAMMLCKMFVNKNRELCDIKKAEKKALLKELYSDGEQRICPVLQYTVHFGIAYHHSGLTMDERRLIEDAYSEGTLCLLACTSTLAAGVNLPAKRVILRSPYVGSTFLSRTQYKQMTGRAGRAGIDSSGESILITKSTDRDRVQELISGPNEMCYSSLMYDGGKGIRSLILSVIGLQVTKTTPDVFEFMSKTLLSTQGATCDVTMVTKDSLQKLIDLGLVVQKRSMSQGDENCDDFHLEVTPLGRATFKGSVDIDNASQLYNDLKKGEESLVLATYIHLLYLVTPYDMVDMVKPSWIIYFQQLSALDGMELKAASLIGVPESYIAMRASGQSSRQKVNDFILNRFYLTLMLYELWKQKSLWEVADKFQQPRGFIQNLLSSAAGFASCVFHFCQELEEFWAYQDLLGNFVKRLSYCVTTELIPLMEIPGVKLGRAKQLHSSGYKTLSHVAHADPVDIVKNIKQISKKAAIQIVISAKVLLNEKAEALREEVEELINVPEGSVSMTTISSQKSDILPPTPDGANFSQESVT</sequence>
<evidence type="ECO:0000256" key="3">
    <source>
        <dbReference type="ARBA" id="ARBA00022763"/>
    </source>
</evidence>
<dbReference type="OrthoDB" id="2320933at2759"/>
<dbReference type="GO" id="GO:0016787">
    <property type="term" value="F:hydrolase activity"/>
    <property type="evidence" value="ECO:0007669"/>
    <property type="project" value="UniProtKB-KW"/>
</dbReference>
<proteinExistence type="predicted"/>
<dbReference type="AlphaFoldDB" id="A0A6J8EZA5"/>